<dbReference type="GO" id="GO:0003677">
    <property type="term" value="F:DNA binding"/>
    <property type="evidence" value="ECO:0007669"/>
    <property type="project" value="InterPro"/>
</dbReference>
<dbReference type="InterPro" id="IPR001387">
    <property type="entry name" value="Cro/C1-type_HTH"/>
</dbReference>
<accession>A0A4Y8L1E8</accession>
<dbReference type="Gene3D" id="1.10.260.40">
    <property type="entry name" value="lambda repressor-like DNA-binding domains"/>
    <property type="match status" value="1"/>
</dbReference>
<dbReference type="InterPro" id="IPR010982">
    <property type="entry name" value="Lambda_DNA-bd_dom_sf"/>
</dbReference>
<evidence type="ECO:0000313" key="3">
    <source>
        <dbReference type="Proteomes" id="UP000297861"/>
    </source>
</evidence>
<feature type="domain" description="HTH cro/C1-type" evidence="1">
    <location>
        <begin position="5"/>
        <end position="59"/>
    </location>
</feature>
<keyword evidence="3" id="KW-1185">Reference proteome</keyword>
<evidence type="ECO:0000313" key="2">
    <source>
        <dbReference type="EMBL" id="TFD96403.1"/>
    </source>
</evidence>
<dbReference type="Pfam" id="PF01381">
    <property type="entry name" value="HTH_3"/>
    <property type="match status" value="1"/>
</dbReference>
<comment type="caution">
    <text evidence="2">The sequence shown here is derived from an EMBL/GenBank/DDBJ whole genome shotgun (WGS) entry which is preliminary data.</text>
</comment>
<evidence type="ECO:0000259" key="1">
    <source>
        <dbReference type="PROSITE" id="PS50943"/>
    </source>
</evidence>
<gene>
    <name evidence="2" type="ORF">E2605_09535</name>
</gene>
<dbReference type="SMART" id="SM00530">
    <property type="entry name" value="HTH_XRE"/>
    <property type="match status" value="1"/>
</dbReference>
<dbReference type="AlphaFoldDB" id="A0A4Y8L1E8"/>
<name>A0A4Y8L1E8_9BACT</name>
<reference evidence="2 3" key="1">
    <citation type="submission" date="2019-03" db="EMBL/GenBank/DDBJ databases">
        <title>San Antonio Military Medical Center submission to MRSN (WRAIR), pending publication.</title>
        <authorList>
            <person name="Blyth D.M."/>
            <person name="Mccarthy S.L."/>
            <person name="Schall S.E."/>
            <person name="Stam J.A."/>
            <person name="Ong A.C."/>
            <person name="Mcgann P.T."/>
        </authorList>
    </citation>
    <scope>NUCLEOTIDE SEQUENCE [LARGE SCALE GENOMIC DNA]</scope>
    <source>
        <strain evidence="2 3">MRSN571793</strain>
    </source>
</reference>
<organism evidence="2 3">
    <name type="scientific">Dysgonomonas capnocytophagoides</name>
    <dbReference type="NCBI Taxonomy" id="45254"/>
    <lineage>
        <taxon>Bacteria</taxon>
        <taxon>Pseudomonadati</taxon>
        <taxon>Bacteroidota</taxon>
        <taxon>Bacteroidia</taxon>
        <taxon>Bacteroidales</taxon>
        <taxon>Dysgonomonadaceae</taxon>
        <taxon>Dysgonomonas</taxon>
    </lineage>
</organism>
<dbReference type="EMBL" id="SOML01000005">
    <property type="protein sequence ID" value="TFD96403.1"/>
    <property type="molecule type" value="Genomic_DNA"/>
</dbReference>
<sequence>MNYRIKELCRERGITLSELADKIDMKSANLSVSLSDKGNPTITTLQKIATALNVPVSGLFDEVQPNDNVIRCPNCGTELELKQKK</sequence>
<dbReference type="RefSeq" id="WP_134436275.1">
    <property type="nucleotide sequence ID" value="NZ_SOML01000005.1"/>
</dbReference>
<dbReference type="Proteomes" id="UP000297861">
    <property type="component" value="Unassembled WGS sequence"/>
</dbReference>
<dbReference type="SUPFAM" id="SSF47413">
    <property type="entry name" value="lambda repressor-like DNA-binding domains"/>
    <property type="match status" value="1"/>
</dbReference>
<dbReference type="OrthoDB" id="997953at2"/>
<protein>
    <submittedName>
        <fullName evidence="2">XRE family transcriptional regulator</fullName>
    </submittedName>
</protein>
<dbReference type="PROSITE" id="PS50943">
    <property type="entry name" value="HTH_CROC1"/>
    <property type="match status" value="1"/>
</dbReference>
<proteinExistence type="predicted"/>
<dbReference type="CDD" id="cd00093">
    <property type="entry name" value="HTH_XRE"/>
    <property type="match status" value="1"/>
</dbReference>